<dbReference type="GO" id="GO:0006004">
    <property type="term" value="P:fucose metabolic process"/>
    <property type="evidence" value="ECO:0007669"/>
    <property type="project" value="UniProtKB-KW"/>
</dbReference>
<evidence type="ECO:0000256" key="1">
    <source>
        <dbReference type="ARBA" id="ARBA00022679"/>
    </source>
</evidence>
<keyword evidence="5" id="KW-0812">Transmembrane</keyword>
<evidence type="ECO:0000256" key="5">
    <source>
        <dbReference type="SAM" id="Phobius"/>
    </source>
</evidence>
<dbReference type="AlphaFoldDB" id="A0A8H5CXJ6"/>
<keyword evidence="5" id="KW-1133">Transmembrane helix</keyword>
<organism evidence="6 7">
    <name type="scientific">Tetrapyrgos nigripes</name>
    <dbReference type="NCBI Taxonomy" id="182062"/>
    <lineage>
        <taxon>Eukaryota</taxon>
        <taxon>Fungi</taxon>
        <taxon>Dikarya</taxon>
        <taxon>Basidiomycota</taxon>
        <taxon>Agaricomycotina</taxon>
        <taxon>Agaricomycetes</taxon>
        <taxon>Agaricomycetidae</taxon>
        <taxon>Agaricales</taxon>
        <taxon>Marasmiineae</taxon>
        <taxon>Marasmiaceae</taxon>
        <taxon>Tetrapyrgos</taxon>
    </lineage>
</organism>
<dbReference type="OrthoDB" id="2559662at2759"/>
<dbReference type="GO" id="GO:0016740">
    <property type="term" value="F:transferase activity"/>
    <property type="evidence" value="ECO:0007669"/>
    <property type="project" value="UniProtKB-KW"/>
</dbReference>
<comment type="caution">
    <text evidence="6">The sequence shown here is derived from an EMBL/GenBank/DDBJ whole genome shotgun (WGS) entry which is preliminary data.</text>
</comment>
<name>A0A8H5CXJ6_9AGAR</name>
<dbReference type="InterPro" id="IPR019378">
    <property type="entry name" value="GDP-Fuc_O-FucTrfase"/>
</dbReference>
<evidence type="ECO:0000256" key="3">
    <source>
        <dbReference type="ARBA" id="ARBA00023277"/>
    </source>
</evidence>
<dbReference type="EMBL" id="JAACJM010000079">
    <property type="protein sequence ID" value="KAF5349790.1"/>
    <property type="molecule type" value="Genomic_DNA"/>
</dbReference>
<accession>A0A8H5CXJ6</accession>
<feature type="transmembrane region" description="Helical" evidence="5">
    <location>
        <begin position="60"/>
        <end position="80"/>
    </location>
</feature>
<sequence>MLSRLNFLRGYQHLQNHDDEHSYPIPMSRLPSSTRPYHPPYSGRSSVLKMALRHLSFRQIAILAAGVFLLICGIILSSGIPPCYDDIWQYERSLPQYNLTEALADVKSGKRKYLWFEKNVEGRGLNNVLQEALIMNYVAYSTNRAFVFEDYVWSKNSPFSSTVSEWSLTPSRTPLSAFISGPTTGGPFGRDSSIATRSVHLDFFNSVCPPSARTVVSSADSPTDSGGKELVDWWVDKLSSVESDPCVVVDSSKEIFDFHFFGSSKHVVSVFELLRRSPILTDFSWSPLVLSAILRNFAIFNPPNLKDLHGTSQHATMKGLVAVHLRRGDFQGHCKHLFKYRSLYMGLNTYPGILDSFDPEVHLREAMAADKIEGHQRNEDRENDILRPYYQKHCFPSIEQIVQRLRVIREENPGSNLNRVYALSNGHASWLRELGRQLKADGWGDVKSTIDLRLDGQQKYVSGAIDMAIAEKAEVFVGNGFSSLSSDVVMFRLTEGIPASSNHFL</sequence>
<keyword evidence="7" id="KW-1185">Reference proteome</keyword>
<gene>
    <name evidence="6" type="ORF">D9758_010219</name>
</gene>
<dbReference type="Gene3D" id="3.40.50.11350">
    <property type="match status" value="1"/>
</dbReference>
<dbReference type="Proteomes" id="UP000559256">
    <property type="component" value="Unassembled WGS sequence"/>
</dbReference>
<reference evidence="6 7" key="1">
    <citation type="journal article" date="2020" name="ISME J.">
        <title>Uncovering the hidden diversity of litter-decomposition mechanisms in mushroom-forming fungi.</title>
        <authorList>
            <person name="Floudas D."/>
            <person name="Bentzer J."/>
            <person name="Ahren D."/>
            <person name="Johansson T."/>
            <person name="Persson P."/>
            <person name="Tunlid A."/>
        </authorList>
    </citation>
    <scope>NUCLEOTIDE SEQUENCE [LARGE SCALE GENOMIC DNA]</scope>
    <source>
        <strain evidence="6 7">CBS 291.85</strain>
    </source>
</reference>
<proteinExistence type="predicted"/>
<evidence type="ECO:0000313" key="7">
    <source>
        <dbReference type="Proteomes" id="UP000559256"/>
    </source>
</evidence>
<keyword evidence="2" id="KW-0294">Fucose metabolism</keyword>
<keyword evidence="1" id="KW-0808">Transferase</keyword>
<evidence type="ECO:0000256" key="4">
    <source>
        <dbReference type="SAM" id="MobiDB-lite"/>
    </source>
</evidence>
<dbReference type="CDD" id="cd11296">
    <property type="entry name" value="O-FucT_like"/>
    <property type="match status" value="1"/>
</dbReference>
<dbReference type="Pfam" id="PF10250">
    <property type="entry name" value="O-FucT"/>
    <property type="match status" value="1"/>
</dbReference>
<protein>
    <submittedName>
        <fullName evidence="6">Uncharacterized protein</fullName>
    </submittedName>
</protein>
<evidence type="ECO:0000256" key="2">
    <source>
        <dbReference type="ARBA" id="ARBA00023253"/>
    </source>
</evidence>
<keyword evidence="3" id="KW-0119">Carbohydrate metabolism</keyword>
<evidence type="ECO:0000313" key="6">
    <source>
        <dbReference type="EMBL" id="KAF5349790.1"/>
    </source>
</evidence>
<keyword evidence="5" id="KW-0472">Membrane</keyword>
<feature type="region of interest" description="Disordered" evidence="4">
    <location>
        <begin position="19"/>
        <end position="38"/>
    </location>
</feature>